<dbReference type="EMBL" id="SFCC01000006">
    <property type="protein sequence ID" value="RZQ63308.1"/>
    <property type="molecule type" value="Genomic_DNA"/>
</dbReference>
<feature type="transmembrane region" description="Helical" evidence="5">
    <location>
        <begin position="183"/>
        <end position="209"/>
    </location>
</feature>
<protein>
    <submittedName>
        <fullName evidence="7">ABC transporter permease</fullName>
    </submittedName>
</protein>
<keyword evidence="3 5" id="KW-1133">Transmembrane helix</keyword>
<organism evidence="7 8">
    <name type="scientific">Amycolatopsis suaedae</name>
    <dbReference type="NCBI Taxonomy" id="2510978"/>
    <lineage>
        <taxon>Bacteria</taxon>
        <taxon>Bacillati</taxon>
        <taxon>Actinomycetota</taxon>
        <taxon>Actinomycetes</taxon>
        <taxon>Pseudonocardiales</taxon>
        <taxon>Pseudonocardiaceae</taxon>
        <taxon>Amycolatopsis</taxon>
    </lineage>
</organism>
<name>A0A4Q7J8K0_9PSEU</name>
<dbReference type="GO" id="GO:0140359">
    <property type="term" value="F:ABC-type transporter activity"/>
    <property type="evidence" value="ECO:0007669"/>
    <property type="project" value="InterPro"/>
</dbReference>
<dbReference type="AlphaFoldDB" id="A0A4Q7J8K0"/>
<feature type="transmembrane region" description="Helical" evidence="5">
    <location>
        <begin position="362"/>
        <end position="381"/>
    </location>
</feature>
<feature type="transmembrane region" description="Helical" evidence="5">
    <location>
        <begin position="33"/>
        <end position="51"/>
    </location>
</feature>
<gene>
    <name evidence="7" type="ORF">EWH70_12690</name>
</gene>
<keyword evidence="2 5" id="KW-0812">Transmembrane</keyword>
<evidence type="ECO:0000256" key="2">
    <source>
        <dbReference type="ARBA" id="ARBA00022692"/>
    </source>
</evidence>
<dbReference type="OrthoDB" id="3268959at2"/>
<evidence type="ECO:0000256" key="3">
    <source>
        <dbReference type="ARBA" id="ARBA00022989"/>
    </source>
</evidence>
<keyword evidence="4 5" id="KW-0472">Membrane</keyword>
<comment type="subcellular location">
    <subcellularLocation>
        <location evidence="1">Membrane</location>
        <topology evidence="1">Multi-pass membrane protein</topology>
    </subcellularLocation>
</comment>
<dbReference type="GO" id="GO:0016020">
    <property type="term" value="C:membrane"/>
    <property type="evidence" value="ECO:0007669"/>
    <property type="project" value="UniProtKB-SubCell"/>
</dbReference>
<accession>A0A4Q7J8K0</accession>
<feature type="transmembrane region" description="Helical" evidence="5">
    <location>
        <begin position="276"/>
        <end position="297"/>
    </location>
</feature>
<feature type="domain" description="ABC-2 type transporter transmembrane" evidence="6">
    <location>
        <begin position="35"/>
        <end position="380"/>
    </location>
</feature>
<dbReference type="Proteomes" id="UP000292003">
    <property type="component" value="Unassembled WGS sequence"/>
</dbReference>
<dbReference type="PANTHER" id="PTHR43471:SF3">
    <property type="entry name" value="ABC TRANSPORTER PERMEASE PROTEIN NATB"/>
    <property type="match status" value="1"/>
</dbReference>
<evidence type="ECO:0000256" key="1">
    <source>
        <dbReference type="ARBA" id="ARBA00004141"/>
    </source>
</evidence>
<dbReference type="InterPro" id="IPR013525">
    <property type="entry name" value="ABC2_TM"/>
</dbReference>
<evidence type="ECO:0000256" key="4">
    <source>
        <dbReference type="ARBA" id="ARBA00023136"/>
    </source>
</evidence>
<dbReference type="PANTHER" id="PTHR43471">
    <property type="entry name" value="ABC TRANSPORTER PERMEASE"/>
    <property type="match status" value="1"/>
</dbReference>
<reference evidence="7 8" key="1">
    <citation type="submission" date="2019-02" db="EMBL/GenBank/DDBJ databases">
        <title>Draft genome sequence of Amycolatopsis sp. 8-3EHSu isolated from roots of Suaeda maritima.</title>
        <authorList>
            <person name="Duangmal K."/>
            <person name="Chantavorakit T."/>
        </authorList>
    </citation>
    <scope>NUCLEOTIDE SEQUENCE [LARGE SCALE GENOMIC DNA]</scope>
    <source>
        <strain evidence="7 8">8-3EHSu</strain>
    </source>
</reference>
<dbReference type="SUPFAM" id="SSF53850">
    <property type="entry name" value="Periplasmic binding protein-like II"/>
    <property type="match status" value="1"/>
</dbReference>
<evidence type="ECO:0000313" key="8">
    <source>
        <dbReference type="Proteomes" id="UP000292003"/>
    </source>
</evidence>
<feature type="transmembrane region" description="Helical" evidence="5">
    <location>
        <begin position="306"/>
        <end position="326"/>
    </location>
</feature>
<keyword evidence="8" id="KW-1185">Reference proteome</keyword>
<dbReference type="RefSeq" id="WP_130475561.1">
    <property type="nucleotide sequence ID" value="NZ_SFCC01000006.1"/>
</dbReference>
<evidence type="ECO:0000259" key="6">
    <source>
        <dbReference type="Pfam" id="PF12698"/>
    </source>
</evidence>
<feature type="transmembrane region" description="Helical" evidence="5">
    <location>
        <begin position="230"/>
        <end position="256"/>
    </location>
</feature>
<sequence>MSTPSNSEHSVGAVTAVRLVAQRELNTRLRTKSFVIGTAVILAVLAGYLVLQTTLFGQADTSKIGLSGQTAGIAETLKTQAAQLGKNVETTPVTNPDEARKQVADGDLDAVLSGNRSDLQVLVKDQLDQRIEAALTAIARNEVLSAELTRIGEDPTRVLGLANETQLKVTTIEQPDPERGQRLVIGLVMVFLLYMSITTYGTLVAQGIIEEKASRVVEILLSTVRPWQLLLGKVIGLGLVGLIQLAILAVAGLVMATSTGVLTLSGVATSTVLWGIVWYLLGFFLYATVFAGAGSLVSRQEDAQSVLTPVTMVLVIGFVVGLNVLLQAPDSTASLVLSMIPPLSPVLMPGRMAAGVAAPLEVAIALVLTLATVALFTWLGGKIYGNAVLRTGSRVKLSDALRG</sequence>
<evidence type="ECO:0000256" key="5">
    <source>
        <dbReference type="SAM" id="Phobius"/>
    </source>
</evidence>
<proteinExistence type="predicted"/>
<dbReference type="Pfam" id="PF12698">
    <property type="entry name" value="ABC2_membrane_3"/>
    <property type="match status" value="1"/>
</dbReference>
<comment type="caution">
    <text evidence="7">The sequence shown here is derived from an EMBL/GenBank/DDBJ whole genome shotgun (WGS) entry which is preliminary data.</text>
</comment>
<evidence type="ECO:0000313" key="7">
    <source>
        <dbReference type="EMBL" id="RZQ63308.1"/>
    </source>
</evidence>